<accession>A0AAP0B6E8</accession>
<evidence type="ECO:0000256" key="1">
    <source>
        <dbReference type="ARBA" id="ARBA00022737"/>
    </source>
</evidence>
<dbReference type="GO" id="GO:0005509">
    <property type="term" value="F:calcium ion binding"/>
    <property type="evidence" value="ECO:0007669"/>
    <property type="project" value="InterPro"/>
</dbReference>
<dbReference type="Gene3D" id="1.10.238.10">
    <property type="entry name" value="EF-hand"/>
    <property type="match status" value="2"/>
</dbReference>
<proteinExistence type="predicted"/>
<evidence type="ECO:0000259" key="3">
    <source>
        <dbReference type="PROSITE" id="PS50222"/>
    </source>
</evidence>
<dbReference type="Proteomes" id="UP001418222">
    <property type="component" value="Unassembled WGS sequence"/>
</dbReference>
<dbReference type="GO" id="GO:0016460">
    <property type="term" value="C:myosin II complex"/>
    <property type="evidence" value="ECO:0007669"/>
    <property type="project" value="TreeGrafter"/>
</dbReference>
<comment type="caution">
    <text evidence="4">The sequence shown here is derived from an EMBL/GenBank/DDBJ whole genome shotgun (WGS) entry which is preliminary data.</text>
</comment>
<sequence length="143" mass="16656">MVERQEPWRVAEYLQAMQIDEMIAEVDKNGSGTIDFDDFLYMMTDKIEERDSEEDLKKAFHIIDHDNDGRISVEDIMTISKELGESFTHEEIIEMIKVADHTGDGDVDEAAFIRMMKRTSFGSDLWRRNLEARQKDPAHANEK</sequence>
<dbReference type="InterPro" id="IPR018247">
    <property type="entry name" value="EF_Hand_1_Ca_BS"/>
</dbReference>
<keyword evidence="2" id="KW-0106">Calcium</keyword>
<dbReference type="PANTHER" id="PTHR23048:SF59">
    <property type="entry name" value="EF-HAND SUPERFAMILY PROTEIN"/>
    <property type="match status" value="1"/>
</dbReference>
<dbReference type="Pfam" id="PF00036">
    <property type="entry name" value="EF-hand_1"/>
    <property type="match status" value="1"/>
</dbReference>
<dbReference type="Pfam" id="PF13499">
    <property type="entry name" value="EF-hand_7"/>
    <property type="match status" value="1"/>
</dbReference>
<dbReference type="SMART" id="SM00054">
    <property type="entry name" value="EFh"/>
    <property type="match status" value="3"/>
</dbReference>
<dbReference type="PROSITE" id="PS50222">
    <property type="entry name" value="EF_HAND_2"/>
    <property type="match status" value="3"/>
</dbReference>
<feature type="domain" description="EF-hand" evidence="3">
    <location>
        <begin position="14"/>
        <end position="49"/>
    </location>
</feature>
<dbReference type="InterPro" id="IPR011992">
    <property type="entry name" value="EF-hand-dom_pair"/>
</dbReference>
<organism evidence="4 5">
    <name type="scientific">Platanthera zijinensis</name>
    <dbReference type="NCBI Taxonomy" id="2320716"/>
    <lineage>
        <taxon>Eukaryota</taxon>
        <taxon>Viridiplantae</taxon>
        <taxon>Streptophyta</taxon>
        <taxon>Embryophyta</taxon>
        <taxon>Tracheophyta</taxon>
        <taxon>Spermatophyta</taxon>
        <taxon>Magnoliopsida</taxon>
        <taxon>Liliopsida</taxon>
        <taxon>Asparagales</taxon>
        <taxon>Orchidaceae</taxon>
        <taxon>Orchidoideae</taxon>
        <taxon>Orchideae</taxon>
        <taxon>Orchidinae</taxon>
        <taxon>Platanthera</taxon>
    </lineage>
</organism>
<dbReference type="PROSITE" id="PS00018">
    <property type="entry name" value="EF_HAND_1"/>
    <property type="match status" value="2"/>
</dbReference>
<name>A0AAP0B6E8_9ASPA</name>
<dbReference type="CDD" id="cd00051">
    <property type="entry name" value="EFh"/>
    <property type="match status" value="2"/>
</dbReference>
<dbReference type="AlphaFoldDB" id="A0AAP0B6E8"/>
<evidence type="ECO:0000313" key="4">
    <source>
        <dbReference type="EMBL" id="KAK8930561.1"/>
    </source>
</evidence>
<keyword evidence="1" id="KW-0677">Repeat</keyword>
<protein>
    <submittedName>
        <fullName evidence="4">Calcium-binding protein CML13</fullName>
    </submittedName>
</protein>
<evidence type="ECO:0000256" key="2">
    <source>
        <dbReference type="ARBA" id="ARBA00022837"/>
    </source>
</evidence>
<gene>
    <name evidence="4" type="primary">CML13</name>
    <name evidence="4" type="ORF">KSP39_PZI016714</name>
</gene>
<dbReference type="EMBL" id="JBBWWQ010000014">
    <property type="protein sequence ID" value="KAK8930561.1"/>
    <property type="molecule type" value="Genomic_DNA"/>
</dbReference>
<keyword evidence="5" id="KW-1185">Reference proteome</keyword>
<feature type="domain" description="EF-hand" evidence="3">
    <location>
        <begin position="51"/>
        <end position="86"/>
    </location>
</feature>
<dbReference type="PANTHER" id="PTHR23048">
    <property type="entry name" value="MYOSIN LIGHT CHAIN 1, 3"/>
    <property type="match status" value="1"/>
</dbReference>
<dbReference type="InterPro" id="IPR050230">
    <property type="entry name" value="CALM/Myosin/TropC-like"/>
</dbReference>
<feature type="domain" description="EF-hand" evidence="3">
    <location>
        <begin position="87"/>
        <end position="122"/>
    </location>
</feature>
<dbReference type="InterPro" id="IPR002048">
    <property type="entry name" value="EF_hand_dom"/>
</dbReference>
<evidence type="ECO:0000313" key="5">
    <source>
        <dbReference type="Proteomes" id="UP001418222"/>
    </source>
</evidence>
<dbReference type="FunFam" id="1.10.238.10:FF:000001">
    <property type="entry name" value="Calmodulin 1"/>
    <property type="match status" value="1"/>
</dbReference>
<reference evidence="4 5" key="1">
    <citation type="journal article" date="2022" name="Nat. Plants">
        <title>Genomes of leafy and leafless Platanthera orchids illuminate the evolution of mycoheterotrophy.</title>
        <authorList>
            <person name="Li M.H."/>
            <person name="Liu K.W."/>
            <person name="Li Z."/>
            <person name="Lu H.C."/>
            <person name="Ye Q.L."/>
            <person name="Zhang D."/>
            <person name="Wang J.Y."/>
            <person name="Li Y.F."/>
            <person name="Zhong Z.M."/>
            <person name="Liu X."/>
            <person name="Yu X."/>
            <person name="Liu D.K."/>
            <person name="Tu X.D."/>
            <person name="Liu B."/>
            <person name="Hao Y."/>
            <person name="Liao X.Y."/>
            <person name="Jiang Y.T."/>
            <person name="Sun W.H."/>
            <person name="Chen J."/>
            <person name="Chen Y.Q."/>
            <person name="Ai Y."/>
            <person name="Zhai J.W."/>
            <person name="Wu S.S."/>
            <person name="Zhou Z."/>
            <person name="Hsiao Y.Y."/>
            <person name="Wu W.L."/>
            <person name="Chen Y.Y."/>
            <person name="Lin Y.F."/>
            <person name="Hsu J.L."/>
            <person name="Li C.Y."/>
            <person name="Wang Z.W."/>
            <person name="Zhao X."/>
            <person name="Zhong W.Y."/>
            <person name="Ma X.K."/>
            <person name="Ma L."/>
            <person name="Huang J."/>
            <person name="Chen G.Z."/>
            <person name="Huang M.Z."/>
            <person name="Huang L."/>
            <person name="Peng D.H."/>
            <person name="Luo Y.B."/>
            <person name="Zou S.Q."/>
            <person name="Chen S.P."/>
            <person name="Lan S."/>
            <person name="Tsai W.C."/>
            <person name="Van de Peer Y."/>
            <person name="Liu Z.J."/>
        </authorList>
    </citation>
    <scope>NUCLEOTIDE SEQUENCE [LARGE SCALE GENOMIC DNA]</scope>
    <source>
        <strain evidence="4">Lor287</strain>
    </source>
</reference>
<dbReference type="SUPFAM" id="SSF47473">
    <property type="entry name" value="EF-hand"/>
    <property type="match status" value="1"/>
</dbReference>